<dbReference type="InterPro" id="IPR003812">
    <property type="entry name" value="Fido"/>
</dbReference>
<evidence type="ECO:0000313" key="2">
    <source>
        <dbReference type="EMBL" id="WDE99345.1"/>
    </source>
</evidence>
<dbReference type="InterPro" id="IPR036390">
    <property type="entry name" value="WH_DNA-bd_sf"/>
</dbReference>
<dbReference type="InterPro" id="IPR036597">
    <property type="entry name" value="Fido-like_dom_sf"/>
</dbReference>
<dbReference type="PROSITE" id="PS51459">
    <property type="entry name" value="FIDO"/>
    <property type="match status" value="1"/>
</dbReference>
<evidence type="ECO:0000313" key="3">
    <source>
        <dbReference type="Proteomes" id="UP001214250"/>
    </source>
</evidence>
<dbReference type="RefSeq" id="WP_274154203.1">
    <property type="nucleotide sequence ID" value="NZ_CP117812.1"/>
</dbReference>
<dbReference type="Pfam" id="PF02661">
    <property type="entry name" value="Fic"/>
    <property type="match status" value="1"/>
</dbReference>
<protein>
    <submittedName>
        <fullName evidence="2">Fic family protein</fullName>
    </submittedName>
</protein>
<sequence length="355" mass="41292">MNISDKLVFSPKLSQGIIAKIGIIEKFRGKWEALKIKEDQFLQELRHIATIQSIGSSTRIEGSQLSDQEVINLLDNLEQRQLDTRDEQEVIGYWDALEVLLDNAEDLDLSQRYIFQLHGLLLKYSEKDTRQRGQYKNISNRVVANYPDGTQKIIFNTTEPHLVDKEMDELIEWCNEKLTNTEMNPLIVIATFVYEFLSIHPFHDGNGRLSRLLTTLLLVRSEYYFVQYVSFEHVIEERKKEYYQILMECQRNRSTNAEQIGSWIDFFLDCMIQLSAKLENKLERIVRNDTYLNARQKRIIDLLNLKGKMRSGDLAREIESASLPTIKKDLNFLVKEGLILKFGVGKATTYQSPSA</sequence>
<dbReference type="PANTHER" id="PTHR13504:SF38">
    <property type="entry name" value="FIDO DOMAIN-CONTAINING PROTEIN"/>
    <property type="match status" value="1"/>
</dbReference>
<dbReference type="EMBL" id="CP117812">
    <property type="protein sequence ID" value="WDE99345.1"/>
    <property type="molecule type" value="Genomic_DNA"/>
</dbReference>
<keyword evidence="3" id="KW-1185">Reference proteome</keyword>
<dbReference type="Gene3D" id="1.10.3290.10">
    <property type="entry name" value="Fido-like domain"/>
    <property type="match status" value="1"/>
</dbReference>
<reference evidence="2 3" key="1">
    <citation type="submission" date="2023-02" db="EMBL/GenBank/DDBJ databases">
        <title>Genome sequence of Lentisphaera profundi SAORIC-696.</title>
        <authorList>
            <person name="Kim e."/>
            <person name="Cho J.-C."/>
            <person name="Choi A."/>
            <person name="Kang I."/>
        </authorList>
    </citation>
    <scope>NUCLEOTIDE SEQUENCE [LARGE SCALE GENOMIC DNA]</scope>
    <source>
        <strain evidence="2 3">SAORIC-696</strain>
    </source>
</reference>
<dbReference type="InterPro" id="IPR040198">
    <property type="entry name" value="Fido_containing"/>
</dbReference>
<dbReference type="PANTHER" id="PTHR13504">
    <property type="entry name" value="FIDO DOMAIN-CONTAINING PROTEIN DDB_G0283145"/>
    <property type="match status" value="1"/>
</dbReference>
<dbReference type="SUPFAM" id="SSF46785">
    <property type="entry name" value="Winged helix' DNA-binding domain"/>
    <property type="match status" value="1"/>
</dbReference>
<proteinExistence type="predicted"/>
<gene>
    <name evidence="2" type="ORF">PQO03_16030</name>
</gene>
<dbReference type="Proteomes" id="UP001214250">
    <property type="component" value="Chromosome 2"/>
</dbReference>
<accession>A0ABY7VYU0</accession>
<name>A0ABY7VYU0_9BACT</name>
<feature type="domain" description="Fido" evidence="1">
    <location>
        <begin position="109"/>
        <end position="269"/>
    </location>
</feature>
<evidence type="ECO:0000259" key="1">
    <source>
        <dbReference type="PROSITE" id="PS51459"/>
    </source>
</evidence>
<dbReference type="SUPFAM" id="SSF140931">
    <property type="entry name" value="Fic-like"/>
    <property type="match status" value="1"/>
</dbReference>
<organism evidence="2 3">
    <name type="scientific">Lentisphaera profundi</name>
    <dbReference type="NCBI Taxonomy" id="1658616"/>
    <lineage>
        <taxon>Bacteria</taxon>
        <taxon>Pseudomonadati</taxon>
        <taxon>Lentisphaerota</taxon>
        <taxon>Lentisphaeria</taxon>
        <taxon>Lentisphaerales</taxon>
        <taxon>Lentisphaeraceae</taxon>
        <taxon>Lentisphaera</taxon>
    </lineage>
</organism>